<organism evidence="1 2">
    <name type="scientific">Eubacterium ramulus ATCC 29099</name>
    <dbReference type="NCBI Taxonomy" id="1256908"/>
    <lineage>
        <taxon>Bacteria</taxon>
        <taxon>Bacillati</taxon>
        <taxon>Bacillota</taxon>
        <taxon>Clostridia</taxon>
        <taxon>Eubacteriales</taxon>
        <taxon>Eubacteriaceae</taxon>
        <taxon>Eubacterium</taxon>
    </lineage>
</organism>
<evidence type="ECO:0000313" key="2">
    <source>
        <dbReference type="Proteomes" id="UP000016608"/>
    </source>
</evidence>
<name>U2QPN0_EUBRA</name>
<protein>
    <submittedName>
        <fullName evidence="1">Uncharacterized protein</fullName>
    </submittedName>
</protein>
<dbReference type="EMBL" id="AWVJ01000152">
    <property type="protein sequence ID" value="ERK43273.1"/>
    <property type="molecule type" value="Genomic_DNA"/>
</dbReference>
<dbReference type="AlphaFoldDB" id="U2QPN0"/>
<keyword evidence="2" id="KW-1185">Reference proteome</keyword>
<proteinExistence type="predicted"/>
<gene>
    <name evidence="1" type="ORF">HMPREF0373_02534</name>
</gene>
<dbReference type="Proteomes" id="UP000016608">
    <property type="component" value="Unassembled WGS sequence"/>
</dbReference>
<evidence type="ECO:0000313" key="1">
    <source>
        <dbReference type="EMBL" id="ERK43273.1"/>
    </source>
</evidence>
<accession>U2QPN0</accession>
<dbReference type="HOGENOM" id="CLU_2751825_0_0_9"/>
<sequence>MFIGNKTVRKFIVITMTVLASEPADHQTFPRSALLFADARTGIPVTEHSLTDRAYMGVLTALNKKHRYPL</sequence>
<comment type="caution">
    <text evidence="1">The sequence shown here is derived from an EMBL/GenBank/DDBJ whole genome shotgun (WGS) entry which is preliminary data.</text>
</comment>
<reference evidence="1 2" key="1">
    <citation type="submission" date="2013-06" db="EMBL/GenBank/DDBJ databases">
        <authorList>
            <person name="Weinstock G."/>
            <person name="Sodergren E."/>
            <person name="Lobos E.A."/>
            <person name="Fulton L."/>
            <person name="Fulton R."/>
            <person name="Courtney L."/>
            <person name="Fronick C."/>
            <person name="O'Laughlin M."/>
            <person name="Godfrey J."/>
            <person name="Wilson R.M."/>
            <person name="Miner T."/>
            <person name="Farmer C."/>
            <person name="Delehaunty K."/>
            <person name="Cordes M."/>
            <person name="Minx P."/>
            <person name="Tomlinson C."/>
            <person name="Chen J."/>
            <person name="Wollam A."/>
            <person name="Pepin K.H."/>
            <person name="Bhonagiri V."/>
            <person name="Zhang X."/>
            <person name="Warren W."/>
            <person name="Mitreva M."/>
            <person name="Mardis E.R."/>
            <person name="Wilson R.K."/>
        </authorList>
    </citation>
    <scope>NUCLEOTIDE SEQUENCE [LARGE SCALE GENOMIC DNA]</scope>
    <source>
        <strain evidence="1 2">ATCC 29099</strain>
    </source>
</reference>